<dbReference type="OrthoDB" id="10261039at2759"/>
<evidence type="ECO:0000313" key="9">
    <source>
        <dbReference type="EMBL" id="RMC14455.1"/>
    </source>
</evidence>
<keyword evidence="3 7" id="KW-0999">Mitochondrion inner membrane</keyword>
<keyword evidence="6" id="KW-0472">Membrane</keyword>
<comment type="caution">
    <text evidence="9">The sequence shown here is derived from an EMBL/GenBank/DDBJ whole genome shotgun (WGS) entry which is preliminary data.</text>
</comment>
<dbReference type="PANTHER" id="PTHR15415:SF7">
    <property type="entry name" value="MICOS COMPLEX SUBUNIT MIC60"/>
    <property type="match status" value="1"/>
</dbReference>
<protein>
    <recommendedName>
        <fullName evidence="7">MICOS complex subunit MIC60</fullName>
    </recommendedName>
    <alternativeName>
        <fullName evidence="7">Mitofilin</fullName>
    </alternativeName>
</protein>
<keyword evidence="10" id="KW-1185">Reference proteome</keyword>
<comment type="similarity">
    <text evidence="1 7">Belongs to the MICOS complex subunit Mic60 family.</text>
</comment>
<evidence type="ECO:0000256" key="5">
    <source>
        <dbReference type="ARBA" id="ARBA00023128"/>
    </source>
</evidence>
<evidence type="ECO:0000313" key="10">
    <source>
        <dbReference type="Proteomes" id="UP000269221"/>
    </source>
</evidence>
<evidence type="ECO:0000256" key="2">
    <source>
        <dbReference type="ARBA" id="ARBA00022692"/>
    </source>
</evidence>
<dbReference type="InterPro" id="IPR019133">
    <property type="entry name" value="MIC60"/>
</dbReference>
<keyword evidence="4" id="KW-1133">Transmembrane helix</keyword>
<evidence type="ECO:0000256" key="4">
    <source>
        <dbReference type="ARBA" id="ARBA00022989"/>
    </source>
</evidence>
<feature type="region of interest" description="Disordered" evidence="8">
    <location>
        <begin position="119"/>
        <end position="144"/>
    </location>
</feature>
<dbReference type="Pfam" id="PF09731">
    <property type="entry name" value="Mitofilin"/>
    <property type="match status" value="1"/>
</dbReference>
<evidence type="ECO:0000256" key="6">
    <source>
        <dbReference type="ARBA" id="ARBA00023136"/>
    </source>
</evidence>
<evidence type="ECO:0000256" key="8">
    <source>
        <dbReference type="SAM" id="MobiDB-lite"/>
    </source>
</evidence>
<dbReference type="PANTHER" id="PTHR15415">
    <property type="entry name" value="MITOFILIN"/>
    <property type="match status" value="1"/>
</dbReference>
<organism evidence="9 10">
    <name type="scientific">Hirundo rustica rustica</name>
    <dbReference type="NCBI Taxonomy" id="333673"/>
    <lineage>
        <taxon>Eukaryota</taxon>
        <taxon>Metazoa</taxon>
        <taxon>Chordata</taxon>
        <taxon>Craniata</taxon>
        <taxon>Vertebrata</taxon>
        <taxon>Euteleostomi</taxon>
        <taxon>Archelosauria</taxon>
        <taxon>Archosauria</taxon>
        <taxon>Dinosauria</taxon>
        <taxon>Saurischia</taxon>
        <taxon>Theropoda</taxon>
        <taxon>Coelurosauria</taxon>
        <taxon>Aves</taxon>
        <taxon>Neognathae</taxon>
        <taxon>Neoaves</taxon>
        <taxon>Telluraves</taxon>
        <taxon>Australaves</taxon>
        <taxon>Passeriformes</taxon>
        <taxon>Sylvioidea</taxon>
        <taxon>Hirundinidae</taxon>
        <taxon>Hirundo</taxon>
    </lineage>
</organism>
<evidence type="ECO:0000256" key="1">
    <source>
        <dbReference type="ARBA" id="ARBA00010877"/>
    </source>
</evidence>
<comment type="subcellular location">
    <subcellularLocation>
        <location evidence="7">Mitochondrion inner membrane</location>
        <topology evidence="7">Single-pass membrane protein</topology>
    </subcellularLocation>
</comment>
<name>A0A3M0KMX4_HIRRU</name>
<dbReference type="AlphaFoldDB" id="A0A3M0KMX4"/>
<comment type="function">
    <text evidence="7">Component of the MICOS complex, a large protein complex of the mitochondrial inner membrane that plays crucial roles in the maintenance of crista junctions, inner membrane architecture, and formation of contact sites to the outer membrane.</text>
</comment>
<sequence>MLRACRRAGLAAAKQNSRCVRASLRPSRLHRGYATHSGESGVSVGKVIGAGLLLVGGGIGGTVLYASYDKQFRESVEKAIPYSDKLFEMALGPAPSSTPVPKKPIHQGPLKISSVAEVMKESKQPASKSQLGKPEVAAPTEEKGGNRLLEIITSISN</sequence>
<dbReference type="GO" id="GO:0042407">
    <property type="term" value="P:cristae formation"/>
    <property type="evidence" value="ECO:0007669"/>
    <property type="project" value="TreeGrafter"/>
</dbReference>
<dbReference type="GO" id="GO:0061617">
    <property type="term" value="C:MICOS complex"/>
    <property type="evidence" value="ECO:0007669"/>
    <property type="project" value="TreeGrafter"/>
</dbReference>
<comment type="subunit">
    <text evidence="7">Component of the mitochondrial contact site and cristae organizing system (MICOS) complex.</text>
</comment>
<proteinExistence type="inferred from homology"/>
<evidence type="ECO:0000256" key="7">
    <source>
        <dbReference type="RuleBase" id="RU363000"/>
    </source>
</evidence>
<accession>A0A3M0KMX4</accession>
<dbReference type="STRING" id="333673.A0A3M0KMX4"/>
<dbReference type="EMBL" id="QRBI01000105">
    <property type="protein sequence ID" value="RMC14455.1"/>
    <property type="molecule type" value="Genomic_DNA"/>
</dbReference>
<gene>
    <name evidence="9" type="ORF">DUI87_09551</name>
</gene>
<keyword evidence="2 7" id="KW-0812">Transmembrane</keyword>
<dbReference type="Proteomes" id="UP000269221">
    <property type="component" value="Unassembled WGS sequence"/>
</dbReference>
<keyword evidence="5 7" id="KW-0496">Mitochondrion</keyword>
<reference evidence="9 10" key="1">
    <citation type="submission" date="2018-07" db="EMBL/GenBank/DDBJ databases">
        <title>A high quality draft genome assembly of the barn swallow (H. rustica rustica).</title>
        <authorList>
            <person name="Formenti G."/>
            <person name="Chiara M."/>
            <person name="Poveda L."/>
            <person name="Francoijs K.-J."/>
            <person name="Bonisoli-Alquati A."/>
            <person name="Canova L."/>
            <person name="Gianfranceschi L."/>
            <person name="Horner D.S."/>
            <person name="Saino N."/>
        </authorList>
    </citation>
    <scope>NUCLEOTIDE SEQUENCE [LARGE SCALE GENOMIC DNA]</scope>
    <source>
        <strain evidence="9">Chelidonia</strain>
        <tissue evidence="9">Blood</tissue>
    </source>
</reference>
<evidence type="ECO:0000256" key="3">
    <source>
        <dbReference type="ARBA" id="ARBA00022792"/>
    </source>
</evidence>